<feature type="region of interest" description="Disordered" evidence="1">
    <location>
        <begin position="1"/>
        <end position="60"/>
    </location>
</feature>
<gene>
    <name evidence="2" type="ORF">FHS16_005074</name>
</gene>
<comment type="caution">
    <text evidence="2">The sequence shown here is derived from an EMBL/GenBank/DDBJ whole genome shotgun (WGS) entry which is preliminary data.</text>
</comment>
<accession>A0A7W5GCM2</accession>
<evidence type="ECO:0000313" key="2">
    <source>
        <dbReference type="EMBL" id="MBB3154975.1"/>
    </source>
</evidence>
<protein>
    <submittedName>
        <fullName evidence="2">Flagellar biosynthesis/type III secretory pathway protein FliH</fullName>
    </submittedName>
</protein>
<keyword evidence="2" id="KW-0966">Cell projection</keyword>
<reference evidence="2 3" key="1">
    <citation type="submission" date="2020-08" db="EMBL/GenBank/DDBJ databases">
        <title>Genomic Encyclopedia of Type Strains, Phase III (KMG-III): the genomes of soil and plant-associated and newly described type strains.</title>
        <authorList>
            <person name="Whitman W."/>
        </authorList>
    </citation>
    <scope>NUCLEOTIDE SEQUENCE [LARGE SCALE GENOMIC DNA]</scope>
    <source>
        <strain evidence="2 3">CECT 8234</strain>
    </source>
</reference>
<feature type="compositionally biased region" description="Basic residues" evidence="1">
    <location>
        <begin position="34"/>
        <end position="45"/>
    </location>
</feature>
<evidence type="ECO:0000313" key="3">
    <source>
        <dbReference type="Proteomes" id="UP000518605"/>
    </source>
</evidence>
<name>A0A7W5GCM2_9BACL</name>
<keyword evidence="2" id="KW-0969">Cilium</keyword>
<keyword evidence="2" id="KW-0282">Flagellum</keyword>
<dbReference type="EMBL" id="JACHXW010000020">
    <property type="protein sequence ID" value="MBB3154975.1"/>
    <property type="molecule type" value="Genomic_DNA"/>
</dbReference>
<dbReference type="RefSeq" id="WP_183569236.1">
    <property type="nucleotide sequence ID" value="NZ_CBCSLB010000002.1"/>
</dbReference>
<keyword evidence="3" id="KW-1185">Reference proteome</keyword>
<dbReference type="Proteomes" id="UP000518605">
    <property type="component" value="Unassembled WGS sequence"/>
</dbReference>
<sequence length="83" mass="9309">MLSNKRRAAAGISKGSKSTRKAAGRRNIAPQKTLLRRKPVARKRFAQKDNERAELGQTFNDGYNTGFAKGFEDGHQAAYEKRQ</sequence>
<proteinExistence type="predicted"/>
<organism evidence="2 3">
    <name type="scientific">Paenibacillus endophyticus</name>
    <dbReference type="NCBI Taxonomy" id="1294268"/>
    <lineage>
        <taxon>Bacteria</taxon>
        <taxon>Bacillati</taxon>
        <taxon>Bacillota</taxon>
        <taxon>Bacilli</taxon>
        <taxon>Bacillales</taxon>
        <taxon>Paenibacillaceae</taxon>
        <taxon>Paenibacillus</taxon>
    </lineage>
</organism>
<evidence type="ECO:0000256" key="1">
    <source>
        <dbReference type="SAM" id="MobiDB-lite"/>
    </source>
</evidence>
<dbReference type="AlphaFoldDB" id="A0A7W5GCM2"/>